<keyword evidence="1" id="KW-0812">Transmembrane</keyword>
<accession>A0A6C0D0J5</accession>
<reference evidence="2" key="1">
    <citation type="journal article" date="2020" name="Nature">
        <title>Giant virus diversity and host interactions through global metagenomics.</title>
        <authorList>
            <person name="Schulz F."/>
            <person name="Roux S."/>
            <person name="Paez-Espino D."/>
            <person name="Jungbluth S."/>
            <person name="Walsh D.A."/>
            <person name="Denef V.J."/>
            <person name="McMahon K.D."/>
            <person name="Konstantinidis K.T."/>
            <person name="Eloe-Fadrosh E.A."/>
            <person name="Kyrpides N.C."/>
            <person name="Woyke T."/>
        </authorList>
    </citation>
    <scope>NUCLEOTIDE SEQUENCE</scope>
    <source>
        <strain evidence="2">GVMAG-M-3300023110-24</strain>
    </source>
</reference>
<dbReference type="AlphaFoldDB" id="A0A6C0D0J5"/>
<keyword evidence="1" id="KW-1133">Transmembrane helix</keyword>
<keyword evidence="1" id="KW-0472">Membrane</keyword>
<dbReference type="EMBL" id="MN739508">
    <property type="protein sequence ID" value="QHT09225.1"/>
    <property type="molecule type" value="Genomic_DNA"/>
</dbReference>
<name>A0A6C0D0J5_9ZZZZ</name>
<protein>
    <submittedName>
        <fullName evidence="2">Uncharacterized protein</fullName>
    </submittedName>
</protein>
<sequence length="84" mass="10288">MKFFTDIVKNFTKPVSKKERFLNYLYYLIKEYKTILILLLLIGISCIISIIFIYIIKYIGIKYSKYRSKIFEDYNDDDYSYSYE</sequence>
<evidence type="ECO:0000313" key="2">
    <source>
        <dbReference type="EMBL" id="QHT09225.1"/>
    </source>
</evidence>
<proteinExistence type="predicted"/>
<organism evidence="2">
    <name type="scientific">viral metagenome</name>
    <dbReference type="NCBI Taxonomy" id="1070528"/>
    <lineage>
        <taxon>unclassified sequences</taxon>
        <taxon>metagenomes</taxon>
        <taxon>organismal metagenomes</taxon>
    </lineage>
</organism>
<evidence type="ECO:0000256" key="1">
    <source>
        <dbReference type="SAM" id="Phobius"/>
    </source>
</evidence>
<feature type="transmembrane region" description="Helical" evidence="1">
    <location>
        <begin position="35"/>
        <end position="59"/>
    </location>
</feature>